<feature type="compositionally biased region" description="Low complexity" evidence="1">
    <location>
        <begin position="37"/>
        <end position="46"/>
    </location>
</feature>
<dbReference type="Proteomes" id="UP000266506">
    <property type="component" value="Unassembled WGS sequence"/>
</dbReference>
<evidence type="ECO:0000256" key="2">
    <source>
        <dbReference type="SAM" id="SignalP"/>
    </source>
</evidence>
<dbReference type="EMBL" id="QXEV01000016">
    <property type="protein sequence ID" value="RIA75569.1"/>
    <property type="molecule type" value="Genomic_DNA"/>
</dbReference>
<sequence>MKKFLSRAALGVAAAGVFALASCGNDNQTTTTDEKTTTVPAPTTTTDNKVNEAAEKLLANLIFEQDGTAVSGNVSLPAYLASGETQVTIDWESDNELVKVGTTIDETKGVFTATVDRPEEEAVTVTLTASITFAGGEAKRQFTVLVNPYTISDAIDSFKFAYNNGTVEDDFEVPTSFEFNKQTVTIEWSIPDSAKEYLSVDEDGKTIHVVQQQNREKAQIKAEFTYKKEKLSRNYRLNVYHVRTALELLHTFYDEPGAEAYTLKGYVAHKAGFDASYGNGYLYVVDQTLEGGYYVYRAYCDQETWDQLEIGTPVEIPACKSTDYNGLIEVGQNKENIVKVSTELPALTTEQLELVTKGLAADQLFVKYSQGDKELMYHTGQRVNLTSWKVVDIDATTTAKSGGVFATLEKAGVQVKVQLSKYAATLDGDIAKAAETQVKTLAVGDFVNVTGILSNNNGYCIYVSDETTFTKTTDDANASLGELKNLVDPVFAALAKFPDAITEVFTLDKTTITTADGVELTIEASSLGAWEGNVLTITPETTEKTIKVTVTAAKDGVSFAKEIEIYTKQMTAADKVAAEKEALELDIDDLGEYTLPTAGKTFAAVQISYELVASDIATFDPATSKLIIDSVDEDTKVTLNVTFTLGDETDTKVVELTIKNQPRYVSDNVAVTAPEEDKVYFLGLNQEKLGQVLYATGAIASNRLATTTAPAQAITVTVEKMESSYAIKLANGKYLSLTSAGKLDLADEQFAWAYDSEHGAWVGTVGGKNYFFGTYNTYNTISASSDSYIGNDGQWKGALYLATGLTKTKEEKLEYEFERTAAAIASEVKSGATVVLPTSGTVFSDVKATYAKKTESDKATVDGGNITFGMVGTTTRIWFTVTLTCGDKELVEEFYFDVQPVEFKDVTECITDVKVGDEVFIKGVVTKVYTESGKDPYAMITDGINEFEVFGAVKEGSTLDYSNLTVGQVITASGEYALYGATKETAKGTAVIYSAEDATPQEKVNATRVELAIADQFANATDVQLATAGTIFTDTTISWAVKSGTGVTITDNKMSVTLGETISTVTVTATVKLGDDVTATKDITFKVYDANTANAHSTVTSNTTAAAEGINLTTTLGLNDDIFEVTYAKGDGSNDTAIRTDGVRLYGTKGKANGNSLTFTTETGYKIDWVLIQFDTESDGACAVVKAGDTVLTAADGVYTVNGTTFTLIDDNSNVTKNTQVRFQRIVIHYSVVE</sequence>
<keyword evidence="2" id="KW-0732">Signal</keyword>
<evidence type="ECO:0000313" key="4">
    <source>
        <dbReference type="EMBL" id="RIA75569.1"/>
    </source>
</evidence>
<evidence type="ECO:0000259" key="3">
    <source>
        <dbReference type="Pfam" id="PF20578"/>
    </source>
</evidence>
<dbReference type="RefSeq" id="WP_119016516.1">
    <property type="nucleotide sequence ID" value="NZ_QXEV01000016.1"/>
</dbReference>
<feature type="domain" description="Atrophied bacterial Ig" evidence="3">
    <location>
        <begin position="51"/>
        <end position="147"/>
    </location>
</feature>
<dbReference type="PROSITE" id="PS51257">
    <property type="entry name" value="PROKAR_LIPOPROTEIN"/>
    <property type="match status" value="1"/>
</dbReference>
<feature type="chain" id="PRO_5017195990" description="Atrophied bacterial Ig domain-containing protein" evidence="2">
    <location>
        <begin position="22"/>
        <end position="1234"/>
    </location>
</feature>
<protein>
    <recommendedName>
        <fullName evidence="3">Atrophied bacterial Ig domain-containing protein</fullName>
    </recommendedName>
</protein>
<proteinExistence type="predicted"/>
<dbReference type="InterPro" id="IPR046780">
    <property type="entry name" value="aBig_2"/>
</dbReference>
<keyword evidence="5" id="KW-1185">Reference proteome</keyword>
<name>A0A397RT28_9MOLU</name>
<accession>A0A397RT28</accession>
<comment type="caution">
    <text evidence="4">The sequence shown here is derived from an EMBL/GenBank/DDBJ whole genome shotgun (WGS) entry which is preliminary data.</text>
</comment>
<evidence type="ECO:0000313" key="5">
    <source>
        <dbReference type="Proteomes" id="UP000266506"/>
    </source>
</evidence>
<gene>
    <name evidence="4" type="ORF">EI71_01388</name>
</gene>
<feature type="region of interest" description="Disordered" evidence="1">
    <location>
        <begin position="25"/>
        <end position="46"/>
    </location>
</feature>
<dbReference type="Pfam" id="PF20578">
    <property type="entry name" value="aBig_2"/>
    <property type="match status" value="1"/>
</dbReference>
<dbReference type="AlphaFoldDB" id="A0A397RT28"/>
<dbReference type="InParanoid" id="A0A397RT28"/>
<feature type="signal peptide" evidence="2">
    <location>
        <begin position="1"/>
        <end position="21"/>
    </location>
</feature>
<reference evidence="4 5" key="1">
    <citation type="submission" date="2018-08" db="EMBL/GenBank/DDBJ databases">
        <title>Genomic Encyclopedia of Archaeal and Bacterial Type Strains, Phase II (KMG-II): from individual species to whole genera.</title>
        <authorList>
            <person name="Goeker M."/>
        </authorList>
    </citation>
    <scope>NUCLEOTIDE SEQUENCE [LARGE SCALE GENOMIC DNA]</scope>
    <source>
        <strain evidence="4 5">ATCC 27112</strain>
    </source>
</reference>
<evidence type="ECO:0000256" key="1">
    <source>
        <dbReference type="SAM" id="MobiDB-lite"/>
    </source>
</evidence>
<organism evidence="4 5">
    <name type="scientific">Anaeroplasma bactoclasticum</name>
    <dbReference type="NCBI Taxonomy" id="2088"/>
    <lineage>
        <taxon>Bacteria</taxon>
        <taxon>Bacillati</taxon>
        <taxon>Mycoplasmatota</taxon>
        <taxon>Mollicutes</taxon>
        <taxon>Anaeroplasmatales</taxon>
        <taxon>Anaeroplasmataceae</taxon>
        <taxon>Anaeroplasma</taxon>
    </lineage>
</organism>